<evidence type="ECO:0000313" key="1">
    <source>
        <dbReference type="EMBL" id="WWC89278.1"/>
    </source>
</evidence>
<gene>
    <name evidence="1" type="ORF">L201_004199</name>
</gene>
<evidence type="ECO:0000313" key="2">
    <source>
        <dbReference type="Proteomes" id="UP001355207"/>
    </source>
</evidence>
<dbReference type="GeneID" id="91094869"/>
<dbReference type="EMBL" id="CP144102">
    <property type="protein sequence ID" value="WWC89278.1"/>
    <property type="molecule type" value="Genomic_DNA"/>
</dbReference>
<dbReference type="AlphaFoldDB" id="A0AAX4JXM3"/>
<keyword evidence="2" id="KW-1185">Reference proteome</keyword>
<reference evidence="1 2" key="1">
    <citation type="submission" date="2024-01" db="EMBL/GenBank/DDBJ databases">
        <title>Comparative genomics of Cryptococcus and Kwoniella reveals pathogenesis evolution and contrasting modes of karyotype evolution via chromosome fusion or intercentromeric recombination.</title>
        <authorList>
            <person name="Coelho M.A."/>
            <person name="David-Palma M."/>
            <person name="Shea T."/>
            <person name="Bowers K."/>
            <person name="McGinley-Smith S."/>
            <person name="Mohammad A.W."/>
            <person name="Gnirke A."/>
            <person name="Yurkov A.M."/>
            <person name="Nowrousian M."/>
            <person name="Sun S."/>
            <person name="Cuomo C.A."/>
            <person name="Heitman J."/>
        </authorList>
    </citation>
    <scope>NUCLEOTIDE SEQUENCE [LARGE SCALE GENOMIC DNA]</scope>
    <source>
        <strain evidence="1 2">CBS 6074</strain>
    </source>
</reference>
<proteinExistence type="predicted"/>
<protein>
    <submittedName>
        <fullName evidence="1">Uncharacterized protein</fullName>
    </submittedName>
</protein>
<dbReference type="Proteomes" id="UP001355207">
    <property type="component" value="Chromosome 5"/>
</dbReference>
<sequence>MPTNVTSKKEAWNDEHTLILLREMAHSLLINRSTFYSTPGLKGVNEHGGDRINKKIQQLLKSLCCTIPGGEKLVEEVLKEMKTKNKINNNGSPGKKRKIKD</sequence>
<organism evidence="1 2">
    <name type="scientific">Kwoniella dendrophila CBS 6074</name>
    <dbReference type="NCBI Taxonomy" id="1295534"/>
    <lineage>
        <taxon>Eukaryota</taxon>
        <taxon>Fungi</taxon>
        <taxon>Dikarya</taxon>
        <taxon>Basidiomycota</taxon>
        <taxon>Agaricomycotina</taxon>
        <taxon>Tremellomycetes</taxon>
        <taxon>Tremellales</taxon>
        <taxon>Cryptococcaceae</taxon>
        <taxon>Kwoniella</taxon>
    </lineage>
</organism>
<name>A0AAX4JXM3_9TREE</name>
<accession>A0AAX4JXM3</accession>
<dbReference type="RefSeq" id="XP_066076041.1">
    <property type="nucleotide sequence ID" value="XM_066219944.1"/>
</dbReference>